<dbReference type="FunFam" id="3.90.70.10:FF:000067">
    <property type="entry name" value="Senescence-specific cysteine protease"/>
    <property type="match status" value="1"/>
</dbReference>
<proteinExistence type="inferred from homology"/>
<feature type="signal peptide" evidence="7">
    <location>
        <begin position="1"/>
        <end position="23"/>
    </location>
</feature>
<dbReference type="InterPro" id="IPR000169">
    <property type="entry name" value="Pept_cys_AS"/>
</dbReference>
<dbReference type="PROSITE" id="PS00139">
    <property type="entry name" value="THIOL_PROTEASE_CYS"/>
    <property type="match status" value="1"/>
</dbReference>
<evidence type="ECO:0000256" key="3">
    <source>
        <dbReference type="ARBA" id="ARBA00022729"/>
    </source>
</evidence>
<keyword evidence="5" id="KW-0788">Thiol protease</keyword>
<evidence type="ECO:0000256" key="6">
    <source>
        <dbReference type="ARBA" id="ARBA00023157"/>
    </source>
</evidence>
<evidence type="ECO:0000256" key="7">
    <source>
        <dbReference type="SAM" id="SignalP"/>
    </source>
</evidence>
<dbReference type="PANTHER" id="PTHR12411">
    <property type="entry name" value="CYSTEINE PROTEASE FAMILY C1-RELATED"/>
    <property type="match status" value="1"/>
</dbReference>
<dbReference type="SMART" id="SM00848">
    <property type="entry name" value="Inhibitor_I29"/>
    <property type="match status" value="1"/>
</dbReference>
<evidence type="ECO:0000256" key="2">
    <source>
        <dbReference type="ARBA" id="ARBA00022670"/>
    </source>
</evidence>
<evidence type="ECO:0000313" key="11">
    <source>
        <dbReference type="Proteomes" id="UP001190926"/>
    </source>
</evidence>
<evidence type="ECO:0000256" key="4">
    <source>
        <dbReference type="ARBA" id="ARBA00022801"/>
    </source>
</evidence>
<dbReference type="Pfam" id="PF08246">
    <property type="entry name" value="Inhibitor_I29"/>
    <property type="match status" value="1"/>
</dbReference>
<dbReference type="InterPro" id="IPR013201">
    <property type="entry name" value="Prot_inhib_I29"/>
</dbReference>
<accession>A0AAD4J022</accession>
<dbReference type="AlphaFoldDB" id="A0AAD4J022"/>
<dbReference type="GO" id="GO:0008234">
    <property type="term" value="F:cysteine-type peptidase activity"/>
    <property type="evidence" value="ECO:0007669"/>
    <property type="project" value="UniProtKB-KW"/>
</dbReference>
<keyword evidence="3 7" id="KW-0732">Signal</keyword>
<dbReference type="PROSITE" id="PS00639">
    <property type="entry name" value="THIOL_PROTEASE_HIS"/>
    <property type="match status" value="1"/>
</dbReference>
<sequence length="333" mass="36688">MPSSKENIILIVLLCIFATSSFSVSSGDDSMFIKYENWMAENGRHYDSEAEKAKRFKIFNENVQKIESFNREGNRTYELGINKFADLTNEEFIAMYAAGFRPPSSINTSLISNQSSSKGVHSIDWRNHKAVTPVQNQGSCGCCWAFSAVAAIEGIMAIRTGKLISLSEQHIMDCNEQHEGCEGGHVEHALQFVQKNGGLASDADYPYKMVQGSCINNKPSSLSTKITGFGFVQPRNETALLAAVTNQPVSVSIDPRLFQFYKSGVLTGACGLNLTHSVTAVGYGKTQEGIKFWLFKNSWGQNWGDGGYIRLERDIADKAGMCGIALYAYYPTV</sequence>
<evidence type="ECO:0000313" key="10">
    <source>
        <dbReference type="EMBL" id="KAH6824654.1"/>
    </source>
</evidence>
<protein>
    <submittedName>
        <fullName evidence="10">Uncharacterized protein</fullName>
    </submittedName>
</protein>
<evidence type="ECO:0000259" key="8">
    <source>
        <dbReference type="SMART" id="SM00645"/>
    </source>
</evidence>
<dbReference type="Gene3D" id="3.90.70.10">
    <property type="entry name" value="Cysteine proteinases"/>
    <property type="match status" value="1"/>
</dbReference>
<dbReference type="CDD" id="cd02248">
    <property type="entry name" value="Peptidase_C1A"/>
    <property type="match status" value="1"/>
</dbReference>
<evidence type="ECO:0000256" key="5">
    <source>
        <dbReference type="ARBA" id="ARBA00022807"/>
    </source>
</evidence>
<feature type="domain" description="Peptidase C1A papain C-terminal" evidence="8">
    <location>
        <begin position="119"/>
        <end position="332"/>
    </location>
</feature>
<dbReference type="InterPro" id="IPR039417">
    <property type="entry name" value="Peptidase_C1A_papain-like"/>
</dbReference>
<keyword evidence="4" id="KW-0378">Hydrolase</keyword>
<dbReference type="InterPro" id="IPR038765">
    <property type="entry name" value="Papain-like_cys_pep_sf"/>
</dbReference>
<evidence type="ECO:0000259" key="9">
    <source>
        <dbReference type="SMART" id="SM00848"/>
    </source>
</evidence>
<dbReference type="SMART" id="SM00645">
    <property type="entry name" value="Pept_C1"/>
    <property type="match status" value="1"/>
</dbReference>
<dbReference type="Proteomes" id="UP001190926">
    <property type="component" value="Unassembled WGS sequence"/>
</dbReference>
<dbReference type="PROSITE" id="PS00640">
    <property type="entry name" value="THIOL_PROTEASE_ASN"/>
    <property type="match status" value="1"/>
</dbReference>
<feature type="chain" id="PRO_5042020351" evidence="7">
    <location>
        <begin position="24"/>
        <end position="333"/>
    </location>
</feature>
<dbReference type="GO" id="GO:0006508">
    <property type="term" value="P:proteolysis"/>
    <property type="evidence" value="ECO:0007669"/>
    <property type="project" value="UniProtKB-KW"/>
</dbReference>
<comment type="caution">
    <text evidence="10">The sequence shown here is derived from an EMBL/GenBank/DDBJ whole genome shotgun (WGS) entry which is preliminary data.</text>
</comment>
<reference evidence="10 11" key="1">
    <citation type="journal article" date="2021" name="Nat. Commun.">
        <title>Incipient diploidization of the medicinal plant Perilla within 10,000 years.</title>
        <authorList>
            <person name="Zhang Y."/>
            <person name="Shen Q."/>
            <person name="Leng L."/>
            <person name="Zhang D."/>
            <person name="Chen S."/>
            <person name="Shi Y."/>
            <person name="Ning Z."/>
            <person name="Chen S."/>
        </authorList>
    </citation>
    <scope>NUCLEOTIDE SEQUENCE [LARGE SCALE GENOMIC DNA]</scope>
    <source>
        <strain evidence="11">cv. PC099</strain>
    </source>
</reference>
<dbReference type="InterPro" id="IPR025660">
    <property type="entry name" value="Pept_his_AS"/>
</dbReference>
<organism evidence="10 11">
    <name type="scientific">Perilla frutescens var. hirtella</name>
    <name type="common">Perilla citriodora</name>
    <name type="synonym">Perilla setoyensis</name>
    <dbReference type="NCBI Taxonomy" id="608512"/>
    <lineage>
        <taxon>Eukaryota</taxon>
        <taxon>Viridiplantae</taxon>
        <taxon>Streptophyta</taxon>
        <taxon>Embryophyta</taxon>
        <taxon>Tracheophyta</taxon>
        <taxon>Spermatophyta</taxon>
        <taxon>Magnoliopsida</taxon>
        <taxon>eudicotyledons</taxon>
        <taxon>Gunneridae</taxon>
        <taxon>Pentapetalae</taxon>
        <taxon>asterids</taxon>
        <taxon>lamiids</taxon>
        <taxon>Lamiales</taxon>
        <taxon>Lamiaceae</taxon>
        <taxon>Nepetoideae</taxon>
        <taxon>Elsholtzieae</taxon>
        <taxon>Perilla</taxon>
    </lineage>
</organism>
<gene>
    <name evidence="10" type="ORF">C2S53_014014</name>
</gene>
<dbReference type="InterPro" id="IPR025661">
    <property type="entry name" value="Pept_asp_AS"/>
</dbReference>
<dbReference type="Pfam" id="PF00112">
    <property type="entry name" value="Peptidase_C1"/>
    <property type="match status" value="1"/>
</dbReference>
<dbReference type="InterPro" id="IPR013128">
    <property type="entry name" value="Peptidase_C1A"/>
</dbReference>
<keyword evidence="2" id="KW-0645">Protease</keyword>
<feature type="domain" description="Cathepsin propeptide inhibitor" evidence="9">
    <location>
        <begin position="35"/>
        <end position="92"/>
    </location>
</feature>
<dbReference type="SUPFAM" id="SSF54001">
    <property type="entry name" value="Cysteine proteinases"/>
    <property type="match status" value="1"/>
</dbReference>
<comment type="similarity">
    <text evidence="1">Belongs to the peptidase C1 family.</text>
</comment>
<keyword evidence="11" id="KW-1185">Reference proteome</keyword>
<keyword evidence="6" id="KW-1015">Disulfide bond</keyword>
<dbReference type="InterPro" id="IPR000668">
    <property type="entry name" value="Peptidase_C1A_C"/>
</dbReference>
<name>A0AAD4J022_PERFH</name>
<evidence type="ECO:0000256" key="1">
    <source>
        <dbReference type="ARBA" id="ARBA00008455"/>
    </source>
</evidence>
<dbReference type="EMBL" id="SDAM02000323">
    <property type="protein sequence ID" value="KAH6824654.1"/>
    <property type="molecule type" value="Genomic_DNA"/>
</dbReference>
<dbReference type="PRINTS" id="PR00705">
    <property type="entry name" value="PAPAIN"/>
</dbReference>